<evidence type="ECO:0000256" key="1">
    <source>
        <dbReference type="ARBA" id="ARBA00004127"/>
    </source>
</evidence>
<dbReference type="RefSeq" id="WP_089702875.1">
    <property type="nucleotide sequence ID" value="NZ_FNII01000003.1"/>
</dbReference>
<evidence type="ECO:0000313" key="7">
    <source>
        <dbReference type="EMBL" id="SDN20211.1"/>
    </source>
</evidence>
<dbReference type="Proteomes" id="UP000199677">
    <property type="component" value="Unassembled WGS sequence"/>
</dbReference>
<keyword evidence="4 5" id="KW-0472">Membrane</keyword>
<evidence type="ECO:0000259" key="6">
    <source>
        <dbReference type="Pfam" id="PF06803"/>
    </source>
</evidence>
<evidence type="ECO:0000256" key="2">
    <source>
        <dbReference type="ARBA" id="ARBA00022692"/>
    </source>
</evidence>
<dbReference type="GO" id="GO:0012505">
    <property type="term" value="C:endomembrane system"/>
    <property type="evidence" value="ECO:0007669"/>
    <property type="project" value="UniProtKB-SubCell"/>
</dbReference>
<accession>A0A1G9ZGR3</accession>
<evidence type="ECO:0000256" key="5">
    <source>
        <dbReference type="SAM" id="Phobius"/>
    </source>
</evidence>
<sequence length="115" mass="13285">MAPLSTWWLLRRLKSRAWVFKRMVRALTLFLPMTRDVIKGRFRPVPWSAFGLMAVAVFYLVLPFDLIPDFLVLIGVVDDVVIVGWLLNQIDQRLADYRAWKYPDNEPAASPPPTA</sequence>
<feature type="transmembrane region" description="Helical" evidence="5">
    <location>
        <begin position="45"/>
        <end position="64"/>
    </location>
</feature>
<comment type="subcellular location">
    <subcellularLocation>
        <location evidence="1">Endomembrane system</location>
        <topology evidence="1">Multi-pass membrane protein</topology>
    </subcellularLocation>
</comment>
<dbReference type="OrthoDB" id="9804184at2"/>
<dbReference type="AlphaFoldDB" id="A0A1G9ZGR3"/>
<keyword evidence="3 5" id="KW-1133">Transmembrane helix</keyword>
<dbReference type="Pfam" id="PF06803">
    <property type="entry name" value="DUF1232"/>
    <property type="match status" value="1"/>
</dbReference>
<dbReference type="STRING" id="416873.SAMN04487951_103103"/>
<keyword evidence="2 5" id="KW-0812">Transmembrane</keyword>
<evidence type="ECO:0000256" key="3">
    <source>
        <dbReference type="ARBA" id="ARBA00022989"/>
    </source>
</evidence>
<name>A0A1G9ZGR3_9GAMM</name>
<evidence type="ECO:0000313" key="8">
    <source>
        <dbReference type="Proteomes" id="UP000199677"/>
    </source>
</evidence>
<protein>
    <submittedName>
        <fullName evidence="7">Uncharacterized membrane protein YkvA, DUF1232 family</fullName>
    </submittedName>
</protein>
<reference evidence="8" key="1">
    <citation type="submission" date="2016-10" db="EMBL/GenBank/DDBJ databases">
        <authorList>
            <person name="Varghese N."/>
            <person name="Submissions S."/>
        </authorList>
    </citation>
    <scope>NUCLEOTIDE SEQUENCE [LARGE SCALE GENOMIC DNA]</scope>
    <source>
        <strain evidence="8">CGMCC 1.6494</strain>
    </source>
</reference>
<proteinExistence type="predicted"/>
<evidence type="ECO:0000256" key="4">
    <source>
        <dbReference type="ARBA" id="ARBA00023136"/>
    </source>
</evidence>
<keyword evidence="8" id="KW-1185">Reference proteome</keyword>
<dbReference type="InterPro" id="IPR010652">
    <property type="entry name" value="DUF1232"/>
</dbReference>
<feature type="domain" description="DUF1232" evidence="6">
    <location>
        <begin position="51"/>
        <end position="85"/>
    </location>
</feature>
<organism evidence="7 8">
    <name type="scientific">Vreelandella arcis</name>
    <dbReference type="NCBI Taxonomy" id="416873"/>
    <lineage>
        <taxon>Bacteria</taxon>
        <taxon>Pseudomonadati</taxon>
        <taxon>Pseudomonadota</taxon>
        <taxon>Gammaproteobacteria</taxon>
        <taxon>Oceanospirillales</taxon>
        <taxon>Halomonadaceae</taxon>
        <taxon>Vreelandella</taxon>
    </lineage>
</organism>
<dbReference type="EMBL" id="FNII01000003">
    <property type="protein sequence ID" value="SDN20211.1"/>
    <property type="molecule type" value="Genomic_DNA"/>
</dbReference>
<gene>
    <name evidence="7" type="ORF">SAMN04487951_103103</name>
</gene>
<feature type="transmembrane region" description="Helical" evidence="5">
    <location>
        <begin position="70"/>
        <end position="88"/>
    </location>
</feature>